<accession>A0A9W9T0I6</accession>
<comment type="caution">
    <text evidence="1">The sequence shown here is derived from an EMBL/GenBank/DDBJ whole genome shotgun (WGS) entry which is preliminary data.</text>
</comment>
<dbReference type="AlphaFoldDB" id="A0A9W9T0I6"/>
<organism evidence="1 2">
    <name type="scientific">Penicillium cinerascens</name>
    <dbReference type="NCBI Taxonomy" id="70096"/>
    <lineage>
        <taxon>Eukaryota</taxon>
        <taxon>Fungi</taxon>
        <taxon>Dikarya</taxon>
        <taxon>Ascomycota</taxon>
        <taxon>Pezizomycotina</taxon>
        <taxon>Eurotiomycetes</taxon>
        <taxon>Eurotiomycetidae</taxon>
        <taxon>Eurotiales</taxon>
        <taxon>Aspergillaceae</taxon>
        <taxon>Penicillium</taxon>
    </lineage>
</organism>
<evidence type="ECO:0000313" key="2">
    <source>
        <dbReference type="Proteomes" id="UP001150904"/>
    </source>
</evidence>
<dbReference type="Proteomes" id="UP001150904">
    <property type="component" value="Unassembled WGS sequence"/>
</dbReference>
<name>A0A9W9T0I6_9EURO</name>
<dbReference type="EMBL" id="JAPQKR010000012">
    <property type="protein sequence ID" value="KAJ5204887.1"/>
    <property type="molecule type" value="Genomic_DNA"/>
</dbReference>
<reference evidence="1" key="2">
    <citation type="journal article" date="2023" name="IMA Fungus">
        <title>Comparative genomic study of the Penicillium genus elucidates a diverse pangenome and 15 lateral gene transfer events.</title>
        <authorList>
            <person name="Petersen C."/>
            <person name="Sorensen T."/>
            <person name="Nielsen M.R."/>
            <person name="Sondergaard T.E."/>
            <person name="Sorensen J.L."/>
            <person name="Fitzpatrick D.A."/>
            <person name="Frisvad J.C."/>
            <person name="Nielsen K.L."/>
        </authorList>
    </citation>
    <scope>NUCLEOTIDE SEQUENCE</scope>
    <source>
        <strain evidence="1">IBT 15544</strain>
    </source>
</reference>
<dbReference type="RefSeq" id="XP_058309366.1">
    <property type="nucleotide sequence ID" value="XM_058452828.1"/>
</dbReference>
<dbReference type="OrthoDB" id="4520016at2759"/>
<sequence>MIPHFCLYPREDVTPYMRNTRQPSYFSKRKSTGWTRLPAYDPCPQDHAATFLILSWGPIIYRTAYGPESKQLLRIFLRCLNNAVNRSLHRLMTGSNEQLRLLEKAYASKIFSARRTYSGCSEEGVREAFRNFKASLAIPATKLPSRLRVCLMVDEGVLSHMKSVLDVSAVPEKHADIGSCWVKVVEDNFPDARFGDQPYVTSVGLDEVDGTGDYRGVYRGWTMVALSALVEVFDGLRQMKYLVEYHREGRVYLGEGKWSTT</sequence>
<dbReference type="GeneID" id="83180129"/>
<proteinExistence type="predicted"/>
<keyword evidence="2" id="KW-1185">Reference proteome</keyword>
<evidence type="ECO:0000313" key="1">
    <source>
        <dbReference type="EMBL" id="KAJ5204887.1"/>
    </source>
</evidence>
<reference evidence="1" key="1">
    <citation type="submission" date="2022-12" db="EMBL/GenBank/DDBJ databases">
        <authorList>
            <person name="Petersen C."/>
        </authorList>
    </citation>
    <scope>NUCLEOTIDE SEQUENCE</scope>
    <source>
        <strain evidence="1">IBT 15544</strain>
    </source>
</reference>
<gene>
    <name evidence="1" type="ORF">N7498_005766</name>
</gene>
<protein>
    <submittedName>
        <fullName evidence="1">Uncharacterized protein</fullName>
    </submittedName>
</protein>